<keyword evidence="5" id="KW-1185">Reference proteome</keyword>
<evidence type="ECO:0000256" key="1">
    <source>
        <dbReference type="PROSITE-ProRule" id="PRU00042"/>
    </source>
</evidence>
<evidence type="ECO:0000313" key="4">
    <source>
        <dbReference type="EMBL" id="VDL99978.1"/>
    </source>
</evidence>
<dbReference type="GO" id="GO:0008270">
    <property type="term" value="F:zinc ion binding"/>
    <property type="evidence" value="ECO:0007669"/>
    <property type="project" value="UniProtKB-KW"/>
</dbReference>
<dbReference type="OrthoDB" id="2104158at2759"/>
<reference evidence="6" key="1">
    <citation type="submission" date="2016-06" db="UniProtKB">
        <authorList>
            <consortium name="WormBaseParasite"/>
        </authorList>
    </citation>
    <scope>IDENTIFICATION</scope>
</reference>
<name>A0A183TAU5_SCHSO</name>
<keyword evidence="1" id="KW-0862">Zinc</keyword>
<evidence type="ECO:0000259" key="3">
    <source>
        <dbReference type="PROSITE" id="PS50157"/>
    </source>
</evidence>
<dbReference type="EMBL" id="UYSU01038210">
    <property type="protein sequence ID" value="VDL99978.1"/>
    <property type="molecule type" value="Genomic_DNA"/>
</dbReference>
<accession>A0A183TAU5</accession>
<feature type="domain" description="C2H2-type" evidence="3">
    <location>
        <begin position="81"/>
        <end position="108"/>
    </location>
</feature>
<reference evidence="4 5" key="2">
    <citation type="submission" date="2018-11" db="EMBL/GenBank/DDBJ databases">
        <authorList>
            <consortium name="Pathogen Informatics"/>
        </authorList>
    </citation>
    <scope>NUCLEOTIDE SEQUENCE [LARGE SCALE GENOMIC DNA]</scope>
    <source>
        <strain evidence="4 5">NST_G2</strain>
    </source>
</reference>
<organism evidence="6">
    <name type="scientific">Schistocephalus solidus</name>
    <name type="common">Tapeworm</name>
    <dbReference type="NCBI Taxonomy" id="70667"/>
    <lineage>
        <taxon>Eukaryota</taxon>
        <taxon>Metazoa</taxon>
        <taxon>Spiralia</taxon>
        <taxon>Lophotrochozoa</taxon>
        <taxon>Platyhelminthes</taxon>
        <taxon>Cestoda</taxon>
        <taxon>Eucestoda</taxon>
        <taxon>Diphyllobothriidea</taxon>
        <taxon>Diphyllobothriidae</taxon>
        <taxon>Schistocephalus</taxon>
    </lineage>
</organism>
<feature type="region of interest" description="Disordered" evidence="2">
    <location>
        <begin position="1"/>
        <end position="21"/>
    </location>
</feature>
<keyword evidence="1" id="KW-0863">Zinc-finger</keyword>
<sequence>MAPTRRSKSLDTPDGCFAKRPNYKPWTPPIWAASPPESHSAIPASISPATAPAPPINATNHDGPSNTNFTTANTCDVHSVPTCPHCNRTFTSRVGLVIHLRINRKETDNPEVGPQKGLPSRGKSLLENSKNPLVRALSYCEYANYATDAESKRDFLEKAISVVKVSHQAQKPLESTGASSKANASPILTIVGKSQTKIALLVPAWEEALDAEYPANTSEVVEICNLIPDEEYLFAVAFTQKHRQPSEKPCLGPSTVPILASPVLCEKIALGHIAQLLDIKLCHRLVIALDLNMQHKCFVNAMTVIETIVLLLGPYLGMQFEIQDITEVQQTCLTQLEVISEHFAKSTPRRKTSTRMPSTECIRLLAYAYSRSLLRLGNRPSAVEVLERAKAILQNFSLPRTWSLSSLTFD</sequence>
<evidence type="ECO:0000256" key="2">
    <source>
        <dbReference type="SAM" id="MobiDB-lite"/>
    </source>
</evidence>
<dbReference type="AlphaFoldDB" id="A0A183TAU5"/>
<dbReference type="PROSITE" id="PS50157">
    <property type="entry name" value="ZINC_FINGER_C2H2_2"/>
    <property type="match status" value="1"/>
</dbReference>
<evidence type="ECO:0000313" key="5">
    <source>
        <dbReference type="Proteomes" id="UP000275846"/>
    </source>
</evidence>
<keyword evidence="1" id="KW-0479">Metal-binding</keyword>
<proteinExistence type="predicted"/>
<dbReference type="Proteomes" id="UP000275846">
    <property type="component" value="Unassembled WGS sequence"/>
</dbReference>
<protein>
    <submittedName>
        <fullName evidence="6">C2H2-type domain-containing protein</fullName>
    </submittedName>
</protein>
<gene>
    <name evidence="4" type="ORF">SSLN_LOCUS13593</name>
</gene>
<dbReference type="InterPro" id="IPR013087">
    <property type="entry name" value="Znf_C2H2_type"/>
</dbReference>
<evidence type="ECO:0000313" key="6">
    <source>
        <dbReference type="WBParaSite" id="SSLN_0001410801-mRNA-1"/>
    </source>
</evidence>
<dbReference type="WBParaSite" id="SSLN_0001410801-mRNA-1">
    <property type="protein sequence ID" value="SSLN_0001410801-mRNA-1"/>
    <property type="gene ID" value="SSLN_0001410801"/>
</dbReference>